<dbReference type="GO" id="GO:0004789">
    <property type="term" value="F:thiamine-phosphate diphosphorylase activity"/>
    <property type="evidence" value="ECO:0007669"/>
    <property type="project" value="UniProtKB-EC"/>
</dbReference>
<keyword evidence="5" id="KW-1185">Reference proteome</keyword>
<dbReference type="EMBL" id="JABUMX010000003">
    <property type="protein sequence ID" value="NTS32372.1"/>
    <property type="molecule type" value="Genomic_DNA"/>
</dbReference>
<dbReference type="RefSeq" id="WP_113281533.1">
    <property type="nucleotide sequence ID" value="NZ_JABUMX010000003.1"/>
</dbReference>
<evidence type="ECO:0000256" key="1">
    <source>
        <dbReference type="ARBA" id="ARBA00004948"/>
    </source>
</evidence>
<dbReference type="EC" id="2.5.1.3" evidence="4"/>
<organism evidence="4 5">
    <name type="scientific">Phyllobacterium pellucidum</name>
    <dbReference type="NCBI Taxonomy" id="2740464"/>
    <lineage>
        <taxon>Bacteria</taxon>
        <taxon>Pseudomonadati</taxon>
        <taxon>Pseudomonadota</taxon>
        <taxon>Alphaproteobacteria</taxon>
        <taxon>Hyphomicrobiales</taxon>
        <taxon>Phyllobacteriaceae</taxon>
        <taxon>Phyllobacterium</taxon>
    </lineage>
</organism>
<reference evidence="4 5" key="1">
    <citation type="submission" date="2020-05" db="EMBL/GenBank/DDBJ databases">
        <authorList>
            <person name="Kim M.K."/>
        </authorList>
    </citation>
    <scope>NUCLEOTIDE SEQUENCE [LARGE SCALE GENOMIC DNA]</scope>
    <source>
        <strain evidence="4 5">BT25</strain>
    </source>
</reference>
<sequence>MNTKTTPERCRIVLIAPPAASAEELVRILASALSGGDVASVLLPPYDVDEAQFQMLAEAAVPVIQNAGAAAIIVGNTQVAGRVKADGLHIEGPATAIADAVSRFSPKLIVGTGNVKNRHTALEMGEAQPDYVLFGKIGADTKPDAHPRNIELADWWAGMIEIPCIIQAGNNLESIFDAVSTGAEFIALGAAIFEGNNPESAIREANRLLDQHAPRFEE</sequence>
<dbReference type="CDD" id="cd00564">
    <property type="entry name" value="TMP_TenI"/>
    <property type="match status" value="1"/>
</dbReference>
<protein>
    <submittedName>
        <fullName evidence="4">Thiamine phosphate synthase</fullName>
        <ecNumber evidence="4">2.5.1.3</ecNumber>
    </submittedName>
</protein>
<evidence type="ECO:0000313" key="5">
    <source>
        <dbReference type="Proteomes" id="UP000550508"/>
    </source>
</evidence>
<dbReference type="InterPro" id="IPR013785">
    <property type="entry name" value="Aldolase_TIM"/>
</dbReference>
<dbReference type="SUPFAM" id="SSF51391">
    <property type="entry name" value="Thiamin phosphate synthase"/>
    <property type="match status" value="1"/>
</dbReference>
<dbReference type="Gene3D" id="3.20.20.70">
    <property type="entry name" value="Aldolase class I"/>
    <property type="match status" value="1"/>
</dbReference>
<dbReference type="Proteomes" id="UP000550508">
    <property type="component" value="Unassembled WGS sequence"/>
</dbReference>
<evidence type="ECO:0000313" key="4">
    <source>
        <dbReference type="EMBL" id="NTS32372.1"/>
    </source>
</evidence>
<dbReference type="GO" id="GO:0009228">
    <property type="term" value="P:thiamine biosynthetic process"/>
    <property type="evidence" value="ECO:0007669"/>
    <property type="project" value="UniProtKB-KW"/>
</dbReference>
<comment type="pathway">
    <text evidence="1">Cofactor biosynthesis; thiamine diphosphate biosynthesis.</text>
</comment>
<gene>
    <name evidence="4" type="ORF">HQ945_14015</name>
</gene>
<evidence type="ECO:0000259" key="3">
    <source>
        <dbReference type="Pfam" id="PF02581"/>
    </source>
</evidence>
<proteinExistence type="predicted"/>
<dbReference type="InterPro" id="IPR022998">
    <property type="entry name" value="ThiamineP_synth_TenI"/>
</dbReference>
<dbReference type="PANTHER" id="PTHR20857:SF23">
    <property type="entry name" value="THIAMINE BIOSYNTHETIC BIFUNCTIONAL ENZYME"/>
    <property type="match status" value="1"/>
</dbReference>
<accession>A0A849VQZ9</accession>
<keyword evidence="4" id="KW-0808">Transferase</keyword>
<keyword evidence="2" id="KW-0784">Thiamine biosynthesis</keyword>
<dbReference type="GO" id="GO:0005737">
    <property type="term" value="C:cytoplasm"/>
    <property type="evidence" value="ECO:0007669"/>
    <property type="project" value="TreeGrafter"/>
</dbReference>
<dbReference type="Pfam" id="PF02581">
    <property type="entry name" value="TMP-TENI"/>
    <property type="match status" value="1"/>
</dbReference>
<feature type="domain" description="Thiamine phosphate synthase/TenI" evidence="3">
    <location>
        <begin position="13"/>
        <end position="192"/>
    </location>
</feature>
<dbReference type="AlphaFoldDB" id="A0A849VQZ9"/>
<dbReference type="InterPro" id="IPR036206">
    <property type="entry name" value="ThiamineP_synth_sf"/>
</dbReference>
<dbReference type="PANTHER" id="PTHR20857">
    <property type="entry name" value="THIAMINE-PHOSPHATE PYROPHOSPHORYLASE"/>
    <property type="match status" value="1"/>
</dbReference>
<evidence type="ECO:0000256" key="2">
    <source>
        <dbReference type="ARBA" id="ARBA00022977"/>
    </source>
</evidence>
<dbReference type="NCBIfam" id="NF005080">
    <property type="entry name" value="PRK06512.1"/>
    <property type="match status" value="1"/>
</dbReference>
<comment type="caution">
    <text evidence="4">The sequence shown here is derived from an EMBL/GenBank/DDBJ whole genome shotgun (WGS) entry which is preliminary data.</text>
</comment>
<name>A0A849VQZ9_9HYPH</name>